<dbReference type="InterPro" id="IPR004447">
    <property type="entry name" value="Peptidase_S41A"/>
</dbReference>
<sequence>MEKETQNQEEHDTGTKKAKAPGEGSQKSGFWKGVLTGALVTAFAGLAVVGVASGINVIERSVNGSGQNSTSVESTQATAQNRLDMKAVGAKLNLLQSVVNKYFLFDEDMDKVEAGIYKGMMNGLDDPYSTYYTAEEYDSLTEETQGVYCGIGVLVSQNRNTNAVTVLRVFSGSPAEEAGMKRGDILYKVGDIEAVSTDLDVLVKEHIKGEEGTYVDLTVLRDGEEVPLHVERRMVETDTVEHQMLEDKTGYILVSQFDVVTGDQFEKAVNDLESQGMERLIIDLRDNPGGVVDSCVQMAAYVLPEDKLDGTILTTATKEGESDRYYCKDGQILHEYNDGSTDKKYPKPDDHEITVPIAVLINGQSASASEVFSGALQDYGVAKLVGTTSFGKGIVQSLLPLDDGSAIKITVAHYYTPAGNDLHKKGLTPDVEVEYETPDVSDLNIYDSIPLDRDNQVQKAIEVLKSE</sequence>
<keyword evidence="6" id="KW-0812">Transmembrane</keyword>
<dbReference type="Gene3D" id="2.30.42.10">
    <property type="match status" value="1"/>
</dbReference>
<dbReference type="Pfam" id="PF13180">
    <property type="entry name" value="PDZ_2"/>
    <property type="match status" value="1"/>
</dbReference>
<dbReference type="CDD" id="cd07560">
    <property type="entry name" value="Peptidase_S41_CPP"/>
    <property type="match status" value="1"/>
</dbReference>
<evidence type="ECO:0000313" key="9">
    <source>
        <dbReference type="Proteomes" id="UP001198962"/>
    </source>
</evidence>
<dbReference type="Pfam" id="PF03572">
    <property type="entry name" value="Peptidase_S41"/>
    <property type="match status" value="1"/>
</dbReference>
<reference evidence="8" key="1">
    <citation type="submission" date="2021-10" db="EMBL/GenBank/DDBJ databases">
        <title>Anaerobic single-cell dispensing facilitates the cultivation of human gut bacteria.</title>
        <authorList>
            <person name="Afrizal A."/>
        </authorList>
    </citation>
    <scope>NUCLEOTIDE SEQUENCE</scope>
    <source>
        <strain evidence="8">CLA-AA-H274</strain>
    </source>
</reference>
<feature type="compositionally biased region" description="Basic and acidic residues" evidence="5">
    <location>
        <begin position="1"/>
        <end position="15"/>
    </location>
</feature>
<dbReference type="SUPFAM" id="SSF52096">
    <property type="entry name" value="ClpP/crotonase"/>
    <property type="match status" value="1"/>
</dbReference>
<feature type="region of interest" description="Disordered" evidence="5">
    <location>
        <begin position="1"/>
        <end position="25"/>
    </location>
</feature>
<keyword evidence="3" id="KW-0378">Hydrolase</keyword>
<evidence type="ECO:0000256" key="1">
    <source>
        <dbReference type="ARBA" id="ARBA00009179"/>
    </source>
</evidence>
<dbReference type="InterPro" id="IPR029045">
    <property type="entry name" value="ClpP/crotonase-like_dom_sf"/>
</dbReference>
<protein>
    <submittedName>
        <fullName evidence="8">S41 family peptidase</fullName>
    </submittedName>
</protein>
<dbReference type="InterPro" id="IPR005151">
    <property type="entry name" value="Tail-specific_protease"/>
</dbReference>
<comment type="similarity">
    <text evidence="1">Belongs to the peptidase S41A family.</text>
</comment>
<dbReference type="RefSeq" id="WP_308450898.1">
    <property type="nucleotide sequence ID" value="NZ_JAJEPU010000009.1"/>
</dbReference>
<dbReference type="GO" id="GO:0030288">
    <property type="term" value="C:outer membrane-bounded periplasmic space"/>
    <property type="evidence" value="ECO:0007669"/>
    <property type="project" value="TreeGrafter"/>
</dbReference>
<dbReference type="EMBL" id="JAJEPU010000009">
    <property type="protein sequence ID" value="MCC2164189.1"/>
    <property type="molecule type" value="Genomic_DNA"/>
</dbReference>
<dbReference type="PANTHER" id="PTHR32060:SF30">
    <property type="entry name" value="CARBOXY-TERMINAL PROCESSING PROTEASE CTPA"/>
    <property type="match status" value="1"/>
</dbReference>
<dbReference type="SMART" id="SM00245">
    <property type="entry name" value="TSPc"/>
    <property type="match status" value="1"/>
</dbReference>
<accession>A0AAE3AM38</accession>
<gene>
    <name evidence="8" type="ORF">LKD32_04685</name>
</gene>
<dbReference type="GO" id="GO:0006508">
    <property type="term" value="P:proteolysis"/>
    <property type="evidence" value="ECO:0007669"/>
    <property type="project" value="UniProtKB-KW"/>
</dbReference>
<evidence type="ECO:0000256" key="5">
    <source>
        <dbReference type="SAM" id="MobiDB-lite"/>
    </source>
</evidence>
<keyword evidence="9" id="KW-1185">Reference proteome</keyword>
<evidence type="ECO:0000256" key="6">
    <source>
        <dbReference type="SAM" id="Phobius"/>
    </source>
</evidence>
<feature type="domain" description="PDZ" evidence="7">
    <location>
        <begin position="137"/>
        <end position="196"/>
    </location>
</feature>
<evidence type="ECO:0000256" key="3">
    <source>
        <dbReference type="ARBA" id="ARBA00022801"/>
    </source>
</evidence>
<dbReference type="SUPFAM" id="SSF50156">
    <property type="entry name" value="PDZ domain-like"/>
    <property type="match status" value="1"/>
</dbReference>
<evidence type="ECO:0000313" key="8">
    <source>
        <dbReference type="EMBL" id="MCC2164189.1"/>
    </source>
</evidence>
<dbReference type="GO" id="GO:0007165">
    <property type="term" value="P:signal transduction"/>
    <property type="evidence" value="ECO:0007669"/>
    <property type="project" value="TreeGrafter"/>
</dbReference>
<dbReference type="InterPro" id="IPR036034">
    <property type="entry name" value="PDZ_sf"/>
</dbReference>
<dbReference type="InterPro" id="IPR001478">
    <property type="entry name" value="PDZ"/>
</dbReference>
<keyword evidence="2" id="KW-0645">Protease</keyword>
<evidence type="ECO:0000259" key="7">
    <source>
        <dbReference type="PROSITE" id="PS50106"/>
    </source>
</evidence>
<feature type="transmembrane region" description="Helical" evidence="6">
    <location>
        <begin position="34"/>
        <end position="55"/>
    </location>
</feature>
<name>A0AAE3AM38_9FIRM</name>
<dbReference type="PANTHER" id="PTHR32060">
    <property type="entry name" value="TAIL-SPECIFIC PROTEASE"/>
    <property type="match status" value="1"/>
</dbReference>
<dbReference type="AlphaFoldDB" id="A0AAE3AM38"/>
<dbReference type="Gene3D" id="3.90.226.10">
    <property type="entry name" value="2-enoyl-CoA Hydratase, Chain A, domain 1"/>
    <property type="match status" value="1"/>
</dbReference>
<dbReference type="CDD" id="cd06782">
    <property type="entry name" value="cpPDZ_CPP-like"/>
    <property type="match status" value="1"/>
</dbReference>
<dbReference type="Proteomes" id="UP001198962">
    <property type="component" value="Unassembled WGS sequence"/>
</dbReference>
<keyword evidence="6" id="KW-1133">Transmembrane helix</keyword>
<organism evidence="8 9">
    <name type="scientific">Brotaphodocola catenula</name>
    <dbReference type="NCBI Taxonomy" id="2885361"/>
    <lineage>
        <taxon>Bacteria</taxon>
        <taxon>Bacillati</taxon>
        <taxon>Bacillota</taxon>
        <taxon>Clostridia</taxon>
        <taxon>Lachnospirales</taxon>
        <taxon>Lachnospiraceae</taxon>
        <taxon>Brotaphodocola</taxon>
    </lineage>
</organism>
<keyword evidence="6" id="KW-0472">Membrane</keyword>
<dbReference type="GO" id="GO:0004175">
    <property type="term" value="F:endopeptidase activity"/>
    <property type="evidence" value="ECO:0007669"/>
    <property type="project" value="TreeGrafter"/>
</dbReference>
<keyword evidence="4" id="KW-0720">Serine protease</keyword>
<dbReference type="PROSITE" id="PS50106">
    <property type="entry name" value="PDZ"/>
    <property type="match status" value="1"/>
</dbReference>
<evidence type="ECO:0000256" key="4">
    <source>
        <dbReference type="ARBA" id="ARBA00022825"/>
    </source>
</evidence>
<dbReference type="SMART" id="SM00228">
    <property type="entry name" value="PDZ"/>
    <property type="match status" value="1"/>
</dbReference>
<proteinExistence type="inferred from homology"/>
<comment type="caution">
    <text evidence="8">The sequence shown here is derived from an EMBL/GenBank/DDBJ whole genome shotgun (WGS) entry which is preliminary data.</text>
</comment>
<dbReference type="GO" id="GO:0008236">
    <property type="term" value="F:serine-type peptidase activity"/>
    <property type="evidence" value="ECO:0007669"/>
    <property type="project" value="UniProtKB-KW"/>
</dbReference>
<dbReference type="Gene3D" id="3.30.750.44">
    <property type="match status" value="1"/>
</dbReference>
<evidence type="ECO:0000256" key="2">
    <source>
        <dbReference type="ARBA" id="ARBA00022670"/>
    </source>
</evidence>